<dbReference type="KEGG" id="mpa:MAP_2765c"/>
<protein>
    <submittedName>
        <fullName evidence="2">Uncharacterized protein</fullName>
    </submittedName>
</protein>
<dbReference type="Gene3D" id="3.40.50.300">
    <property type="entry name" value="P-loop containing nucleotide triphosphate hydrolases"/>
    <property type="match status" value="1"/>
</dbReference>
<dbReference type="AlphaFoldDB" id="Q73W95"/>
<gene>
    <name evidence="2" type="ordered locus">MAP_2765c</name>
</gene>
<sequence length="396" mass="43038">MVAAQGSSMLTAADFAAQWADVPPWEPPDEPPQRNGQRQQQASAEPTTWEAFDLGPYLRGEIERPHPGIGISRSDGQRSLYPGREHAIVGETESGKTWFALGCAAAELNAGNDVVYIHYEEPDATSTVEKLCLLGVDPAVIKARFRFVAPSRPVREEWLNALLDPSPTLVIHDGVNEAMALHGDEIKAVEGAAAFRRRLILPCLRVGAATLACDHLPMVRDGSRRDAYGSVHKGNALDGARFVLENSAPFGRRLRGVSYVFVTKDRPGHLRANGRATKSPGKTFMGTLVVDDSQAFGPDFTMRFFAPRDDDVPESDPNAELADAVFRVVAAAPDHAVGSMRLLFAELRNVDIQFRDDDVRDVVDDLVVSGRLVEISGKRGAKGFRAVVEDADGDST</sequence>
<dbReference type="STRING" id="262316.MAP_2765c"/>
<evidence type="ECO:0000313" key="2">
    <source>
        <dbReference type="EMBL" id="AAS05082.1"/>
    </source>
</evidence>
<proteinExistence type="predicted"/>
<name>Q73W95_MYCPA</name>
<dbReference type="InterPro" id="IPR027417">
    <property type="entry name" value="P-loop_NTPase"/>
</dbReference>
<feature type="compositionally biased region" description="Polar residues" evidence="1">
    <location>
        <begin position="34"/>
        <end position="46"/>
    </location>
</feature>
<evidence type="ECO:0000313" key="3">
    <source>
        <dbReference type="Proteomes" id="UP000000580"/>
    </source>
</evidence>
<dbReference type="SUPFAM" id="SSF52540">
    <property type="entry name" value="P-loop containing nucleoside triphosphate hydrolases"/>
    <property type="match status" value="1"/>
</dbReference>
<dbReference type="eggNOG" id="COG0468">
    <property type="taxonomic scope" value="Bacteria"/>
</dbReference>
<evidence type="ECO:0000256" key="1">
    <source>
        <dbReference type="SAM" id="MobiDB-lite"/>
    </source>
</evidence>
<organism evidence="2 3">
    <name type="scientific">Mycolicibacterium paratuberculosis (strain ATCC BAA-968 / K-10)</name>
    <name type="common">Mycobacterium paratuberculosis</name>
    <dbReference type="NCBI Taxonomy" id="262316"/>
    <lineage>
        <taxon>Bacteria</taxon>
        <taxon>Bacillati</taxon>
        <taxon>Actinomycetota</taxon>
        <taxon>Actinomycetes</taxon>
        <taxon>Mycobacteriales</taxon>
        <taxon>Mycobacteriaceae</taxon>
        <taxon>Mycobacterium</taxon>
        <taxon>Mycobacterium avium complex (MAC)</taxon>
    </lineage>
</organism>
<dbReference type="Proteomes" id="UP000000580">
    <property type="component" value="Chromosome"/>
</dbReference>
<reference evidence="2 3" key="1">
    <citation type="journal article" date="2005" name="Proc. Natl. Acad. Sci. U.S.A.">
        <title>The complete genome sequence of Mycobacterium avium subspecies paratuberculosis.</title>
        <authorList>
            <person name="Li L."/>
            <person name="Bannantine J.P."/>
            <person name="Zhang Q."/>
            <person name="Amonsin A."/>
            <person name="May B.J."/>
            <person name="Alt D."/>
            <person name="Banerji N."/>
            <person name="Kanjilal S."/>
            <person name="Kapur V."/>
        </authorList>
    </citation>
    <scope>NUCLEOTIDE SEQUENCE [LARGE SCALE GENOMIC DNA]</scope>
    <source>
        <strain evidence="3">ATCC BAA-968 / K-10</strain>
    </source>
</reference>
<feature type="region of interest" description="Disordered" evidence="1">
    <location>
        <begin position="18"/>
        <end position="50"/>
    </location>
</feature>
<dbReference type="HOGENOM" id="CLU_058407_0_0_11"/>
<dbReference type="EMBL" id="AE016958">
    <property type="protein sequence ID" value="AAS05082.1"/>
    <property type="molecule type" value="Genomic_DNA"/>
</dbReference>
<keyword evidence="3" id="KW-1185">Reference proteome</keyword>
<accession>Q73W95</accession>